<evidence type="ECO:0000313" key="3">
    <source>
        <dbReference type="Proteomes" id="UP000001610"/>
    </source>
</evidence>
<dbReference type="RefSeq" id="XP_006674842.1">
    <property type="nucleotide sequence ID" value="XM_006674779.1"/>
</dbReference>
<proteinExistence type="predicted"/>
<dbReference type="EMBL" id="JH126408">
    <property type="protein sequence ID" value="EGX87685.1"/>
    <property type="molecule type" value="Genomic_DNA"/>
</dbReference>
<organism evidence="2 3">
    <name type="scientific">Cordyceps militaris (strain CM01)</name>
    <name type="common">Caterpillar fungus</name>
    <dbReference type="NCBI Taxonomy" id="983644"/>
    <lineage>
        <taxon>Eukaryota</taxon>
        <taxon>Fungi</taxon>
        <taxon>Dikarya</taxon>
        <taxon>Ascomycota</taxon>
        <taxon>Pezizomycotina</taxon>
        <taxon>Sordariomycetes</taxon>
        <taxon>Hypocreomycetidae</taxon>
        <taxon>Hypocreales</taxon>
        <taxon>Cordycipitaceae</taxon>
        <taxon>Cordyceps</taxon>
    </lineage>
</organism>
<gene>
    <name evidence="2" type="ORF">CCM_09646</name>
</gene>
<reference evidence="2 3" key="1">
    <citation type="journal article" date="2011" name="Genome Biol.">
        <title>Genome sequence of the insect pathogenic fungus Cordyceps militaris, a valued traditional Chinese medicine.</title>
        <authorList>
            <person name="Zheng P."/>
            <person name="Xia Y."/>
            <person name="Xiao G."/>
            <person name="Xiong C."/>
            <person name="Hu X."/>
            <person name="Zhang S."/>
            <person name="Zheng H."/>
            <person name="Huang Y."/>
            <person name="Zhou Y."/>
            <person name="Wang S."/>
            <person name="Zhao G.P."/>
            <person name="Liu X."/>
            <person name="St Leger R.J."/>
            <person name="Wang C."/>
        </authorList>
    </citation>
    <scope>NUCLEOTIDE SEQUENCE [LARGE SCALE GENOMIC DNA]</scope>
    <source>
        <strain evidence="2 3">CM01</strain>
    </source>
</reference>
<accession>G3JV09</accession>
<dbReference type="Proteomes" id="UP000001610">
    <property type="component" value="Unassembled WGS sequence"/>
</dbReference>
<protein>
    <submittedName>
        <fullName evidence="2">Uncharacterized protein</fullName>
    </submittedName>
</protein>
<name>G3JV09_CORMM</name>
<dbReference type="GeneID" id="18171648"/>
<evidence type="ECO:0000256" key="1">
    <source>
        <dbReference type="SAM" id="MobiDB-lite"/>
    </source>
</evidence>
<dbReference type="AlphaFoldDB" id="G3JV09"/>
<feature type="region of interest" description="Disordered" evidence="1">
    <location>
        <begin position="423"/>
        <end position="443"/>
    </location>
</feature>
<dbReference type="VEuPathDB" id="FungiDB:CCM_09646"/>
<evidence type="ECO:0000313" key="2">
    <source>
        <dbReference type="EMBL" id="EGX87685.1"/>
    </source>
</evidence>
<dbReference type="InParanoid" id="G3JV09"/>
<dbReference type="KEGG" id="cmt:CCM_09646"/>
<dbReference type="HOGENOM" id="CLU_360555_0_0_1"/>
<sequence length="776" mass="83315">MPEPRQEEEEKMKGFRCASIGRIVIRWRRNAEYCFEGMGIDHGRLISAGRAATATARAQLLLGLHEACLRPHAYGAVGADNVAVEHLGQGALDALVDVKEAALLGGDGLQRLLVGDGVEDSGAAAAVGGPAGAARLAVAGPLARRTSRDVIRERGLGAVRGGVGRRDGGGGAAEGRLARTNLLEVGAELSVLLLQKQVLLHGKSVVVRAGHGNGVVWETRRMELTLGSKAVEEKINNKQHAVAEDADKGGGRLGKRCGERKILVSHAFESRRLRAQMQVFSTYRTREGVARRGAVQVSASKVVWRLEVWMESVRVRLGRAVLIALGVLVATGTELPLNGGQSCWDSGCPVDDTDVGHVFPRGLRGAAPRRLRMTGGAFLAPKSAVNPPPSTASPAAGSWELGDHTATVVAFLCAQDGHHQLASRSMEASEKQAQRKRKNGTHHQAILWRDTSTPVLVSAVRPSFQCAGQLPFVTARPDDANEDDINQLPGSNSHRNGPISIARRPISLVMGTAKTQVPVLTQPAFPQPAPAAQTRPRAPPWLLLQGFGAWRTVSNLWGSIDHVQEQQKRAKRTPTQNPLFVPPVPRASVQPAGKGAILGQNWGNSTQATAASEEKTCPISNPSLTRGARIYVESCITPSYQQPPASAALLIEYRQWQMRKLSKRSFYHVAPRTRSIVVVPRQSRTTRGSAANSIITKRFQTRRQQSGRKEMETEGISGCFGLPTTWFAAVGDPPNLAVIFRNWDPASTDGTIAATDLLPASRGNTHLSSCFVPPSN</sequence>
<keyword evidence="3" id="KW-1185">Reference proteome</keyword>